<dbReference type="AlphaFoldDB" id="A0A074JXC8"/>
<gene>
    <name evidence="1" type="ORF">DT23_14060</name>
</gene>
<accession>A0A074JXC8</accession>
<reference evidence="1 2" key="1">
    <citation type="journal article" date="2015" name="Antonie Van Leeuwenhoek">
        <title>Thioclava indica sp. nov., isolated from surface seawater of the Indian Ocean.</title>
        <authorList>
            <person name="Liu Y."/>
            <person name="Lai Q."/>
            <person name="Du J."/>
            <person name="Xu H."/>
            <person name="Jiang L."/>
            <person name="Shao Z."/>
        </authorList>
    </citation>
    <scope>NUCLEOTIDE SEQUENCE [LARGE SCALE GENOMIC DNA]</scope>
    <source>
        <strain evidence="1 2">DT23-4</strain>
    </source>
</reference>
<proteinExistence type="predicted"/>
<protein>
    <submittedName>
        <fullName evidence="1">Uncharacterized protein</fullName>
    </submittedName>
</protein>
<organism evidence="1 2">
    <name type="scientific">Thioclava indica</name>
    <dbReference type="NCBI Taxonomy" id="1353528"/>
    <lineage>
        <taxon>Bacteria</taxon>
        <taxon>Pseudomonadati</taxon>
        <taxon>Pseudomonadota</taxon>
        <taxon>Alphaproteobacteria</taxon>
        <taxon>Rhodobacterales</taxon>
        <taxon>Paracoccaceae</taxon>
        <taxon>Thioclava</taxon>
    </lineage>
</organism>
<sequence>MVRCDEIACTCRMYRNADGMITAAGFGRAQWAWRFVV</sequence>
<evidence type="ECO:0000313" key="2">
    <source>
        <dbReference type="Proteomes" id="UP000027471"/>
    </source>
</evidence>
<name>A0A074JXC8_9RHOB</name>
<evidence type="ECO:0000313" key="1">
    <source>
        <dbReference type="EMBL" id="KEO60233.1"/>
    </source>
</evidence>
<dbReference type="STRING" id="1353528.DT23_14060"/>
<keyword evidence="2" id="KW-1185">Reference proteome</keyword>
<dbReference type="Proteomes" id="UP000027471">
    <property type="component" value="Unassembled WGS sequence"/>
</dbReference>
<dbReference type="EMBL" id="AUNB01000021">
    <property type="protein sequence ID" value="KEO60233.1"/>
    <property type="molecule type" value="Genomic_DNA"/>
</dbReference>
<comment type="caution">
    <text evidence="1">The sequence shown here is derived from an EMBL/GenBank/DDBJ whole genome shotgun (WGS) entry which is preliminary data.</text>
</comment>